<dbReference type="InterPro" id="IPR011658">
    <property type="entry name" value="PA14_dom"/>
</dbReference>
<accession>A0AAN4W287</accession>
<dbReference type="NCBIfam" id="TIGR04183">
    <property type="entry name" value="Por_Secre_tail"/>
    <property type="match status" value="1"/>
</dbReference>
<comment type="caution">
    <text evidence="4">The sequence shown here is derived from an EMBL/GenBank/DDBJ whole genome shotgun (WGS) entry which is preliminary data.</text>
</comment>
<dbReference type="Gene3D" id="2.60.40.10">
    <property type="entry name" value="Immunoglobulins"/>
    <property type="match status" value="3"/>
</dbReference>
<proteinExistence type="predicted"/>
<dbReference type="InterPro" id="IPR026444">
    <property type="entry name" value="Secre_tail"/>
</dbReference>
<dbReference type="Pfam" id="PF00041">
    <property type="entry name" value="fn3"/>
    <property type="match status" value="2"/>
</dbReference>
<dbReference type="PROSITE" id="PS50853">
    <property type="entry name" value="FN3"/>
    <property type="match status" value="2"/>
</dbReference>
<keyword evidence="1" id="KW-0677">Repeat</keyword>
<dbReference type="InterPro" id="IPR013783">
    <property type="entry name" value="Ig-like_fold"/>
</dbReference>
<dbReference type="Pfam" id="PF07691">
    <property type="entry name" value="PA14"/>
    <property type="match status" value="1"/>
</dbReference>
<name>A0AAN4W287_9BACT</name>
<dbReference type="PANTHER" id="PTHR46708:SF2">
    <property type="entry name" value="FIBRONECTIN TYPE-III DOMAIN-CONTAINING PROTEIN"/>
    <property type="match status" value="1"/>
</dbReference>
<dbReference type="InterPro" id="IPR024361">
    <property type="entry name" value="BACON"/>
</dbReference>
<dbReference type="SUPFAM" id="SSF51445">
    <property type="entry name" value="(Trans)glycosidases"/>
    <property type="match status" value="1"/>
</dbReference>
<dbReference type="InterPro" id="IPR037524">
    <property type="entry name" value="PA14/GLEYA"/>
</dbReference>
<evidence type="ECO:0000256" key="1">
    <source>
        <dbReference type="ARBA" id="ARBA00022737"/>
    </source>
</evidence>
<dbReference type="Proteomes" id="UP001310022">
    <property type="component" value="Unassembled WGS sequence"/>
</dbReference>
<dbReference type="RefSeq" id="WP_338239407.1">
    <property type="nucleotide sequence ID" value="NZ_BQKE01000005.1"/>
</dbReference>
<dbReference type="PANTHER" id="PTHR46708">
    <property type="entry name" value="TENASCIN"/>
    <property type="match status" value="1"/>
</dbReference>
<protein>
    <submittedName>
        <fullName evidence="4">Uncharacterized protein</fullName>
    </submittedName>
</protein>
<dbReference type="Pfam" id="PF13004">
    <property type="entry name" value="BACON"/>
    <property type="match status" value="1"/>
</dbReference>
<dbReference type="EMBL" id="BQKE01000005">
    <property type="protein sequence ID" value="GJM64341.1"/>
    <property type="molecule type" value="Genomic_DNA"/>
</dbReference>
<dbReference type="InterPro" id="IPR003961">
    <property type="entry name" value="FN3_dom"/>
</dbReference>
<dbReference type="InterPro" id="IPR036116">
    <property type="entry name" value="FN3_sf"/>
</dbReference>
<evidence type="ECO:0000259" key="3">
    <source>
        <dbReference type="PROSITE" id="PS51820"/>
    </source>
</evidence>
<dbReference type="CDD" id="cd14948">
    <property type="entry name" value="BACON"/>
    <property type="match status" value="1"/>
</dbReference>
<evidence type="ECO:0000313" key="5">
    <source>
        <dbReference type="Proteomes" id="UP001310022"/>
    </source>
</evidence>
<evidence type="ECO:0000313" key="4">
    <source>
        <dbReference type="EMBL" id="GJM64341.1"/>
    </source>
</evidence>
<dbReference type="InterPro" id="IPR017853">
    <property type="entry name" value="GH"/>
</dbReference>
<dbReference type="PROSITE" id="PS51820">
    <property type="entry name" value="PA14"/>
    <property type="match status" value="1"/>
</dbReference>
<feature type="domain" description="PA14" evidence="3">
    <location>
        <begin position="386"/>
        <end position="531"/>
    </location>
</feature>
<dbReference type="Gene3D" id="3.20.20.80">
    <property type="entry name" value="Glycosidases"/>
    <property type="match status" value="1"/>
</dbReference>
<dbReference type="Pfam" id="PF18962">
    <property type="entry name" value="Por_Secre_tail"/>
    <property type="match status" value="1"/>
</dbReference>
<dbReference type="CDD" id="cd00063">
    <property type="entry name" value="FN3"/>
    <property type="match status" value="2"/>
</dbReference>
<keyword evidence="5" id="KW-1185">Reference proteome</keyword>
<organism evidence="4 5">
    <name type="scientific">Persicobacter diffluens</name>
    <dbReference type="NCBI Taxonomy" id="981"/>
    <lineage>
        <taxon>Bacteria</taxon>
        <taxon>Pseudomonadati</taxon>
        <taxon>Bacteroidota</taxon>
        <taxon>Cytophagia</taxon>
        <taxon>Cytophagales</taxon>
        <taxon>Persicobacteraceae</taxon>
        <taxon>Persicobacter</taxon>
    </lineage>
</organism>
<gene>
    <name evidence="4" type="ORF">PEDI_48930</name>
</gene>
<dbReference type="SMART" id="SM00060">
    <property type="entry name" value="FN3"/>
    <property type="match status" value="2"/>
</dbReference>
<dbReference type="SUPFAM" id="SSF49265">
    <property type="entry name" value="Fibronectin type III"/>
    <property type="match status" value="1"/>
</dbReference>
<feature type="domain" description="Fibronectin type-III" evidence="2">
    <location>
        <begin position="632"/>
        <end position="725"/>
    </location>
</feature>
<dbReference type="InterPro" id="IPR050991">
    <property type="entry name" value="ECM_Regulatory_Proteins"/>
</dbReference>
<sequence>MAKAQEIIQWEFQDMNGAASSTAISHAEGITVSEMTLGQGLEPINYRSHGFTAKFQEALTLQEALDKGEYFTFTVTPEEGKVFSLSNIDLRPVSQNMERNFALLSSVNGFDTEKVLATFAMQGNGDNPRQIMTVNDHQNLFEPVEFRIYIYGVNDKYTAVGFGLGEGMDFIANGEVAENNNYLNIDASSFSFPSEGATQSMEISSNVSWFITNTTPWLSISPMSGTGDATLSIVAAANPLIERSGSFTIKGNGETKLIQVQQAENLDFINNPATFTLPEVVRLNQHQSQQYFLISNLKEDPQGELSFEVTFDDADFAELQEVQYTANSRFAVAIVNLKKGEGSTMVNVTVDAGESTFSQSTHVEVTDYDAKGWAFSMYDIEFWKEEYPTELTASVYEEITPNSIMPYDELNWDDIPLTVGIIGGQKKDDFFTATLTGYITPPVSGNYKFHLYAHEPGRVFFSETTELQRDRFMLYDKHDIDSPVSDDIYLEKGKVYGIYCSHHQVVGPPRFQLMWSSTDANINEQLIPATYTYHSWDDELPSTPTDLKTDIIETHQAHVSWTAATDNKKVVGYNIYLNGMLMAHAKDTEYVITDLEAETHYALAVTALDALGNESLISNIETFTTYQQDLLPPTPPTALNLDQSSGVSVKVSWSGAQDQETTVVGYYLYVDGNLYSQDRVKASSAVLTNLKPEQSYDIEIVAVDASGNESVKSKVFSFSTTTFDPNFTEFGAKVAALHLLPEPIAYNTGIGINGPYYDGSLTRNEDIRRVCMEMEPKNIRWGAITANSISFAASTGVDKVATYGEVMELCVETDAAFSLVVGVSNSVDYMTDSEATFIKLMDYVAGDSSTPGGQLRAAEGYEDPFLPQLPAFVIELGNEVWGGDAHRAEIGKNYAEYAKWCREMAAIIKAHPAYDPEKIKIVYSGRYPDKESSGDKNKQVLSGDNGALDVLGVSGYLGGDFRYDNTIGPEGSELNYYKNRYAFFAKRFHGIIETLYVDMFRFGKHVMPMYAYETNATTSSYNGKLGQALLISDYAFSMNRLGGIYPTLFHLTNGEWRITNAEAGYSPRPLYSVAQLLNQHTVGDVLNATVETGASLKNAAGEAYEFDPIGQHFYKNVNGKYVIALFSRDFESDYTVQLNIPSEILSGEVNADFYELSGNSFSSSETTLNVSNAKIKDGQLIQLKKHSLLIIEFEGEDFAYDPYAIGDFKYLRSNASIELEPYTDPNITENKGEVYVRIKGNPEDFFNDDNVEWEAQMEDGMAVENQKIGMVLHVKSEGQCESNGEVTLSASIFPDGEEKKSTLVVAISNQGNCDALSSEEGQQKIHIAPNPVTDYLSIKMEDQQAYTLKIFNNQGLLLKDQEKQDDARVYVGDLSQGVYFLQVTSGQAIHTVKFIKK</sequence>
<reference evidence="4 5" key="1">
    <citation type="submission" date="2021-12" db="EMBL/GenBank/DDBJ databases">
        <title>Genome sequencing of bacteria with rrn-lacking chromosome and rrn-plasmid.</title>
        <authorList>
            <person name="Anda M."/>
            <person name="Iwasaki W."/>
        </authorList>
    </citation>
    <scope>NUCLEOTIDE SEQUENCE [LARGE SCALE GENOMIC DNA]</scope>
    <source>
        <strain evidence="4 5">NBRC 15940</strain>
    </source>
</reference>
<feature type="domain" description="Fibronectin type-III" evidence="2">
    <location>
        <begin position="543"/>
        <end position="628"/>
    </location>
</feature>
<evidence type="ECO:0000259" key="2">
    <source>
        <dbReference type="PROSITE" id="PS50853"/>
    </source>
</evidence>